<feature type="transmembrane region" description="Helical" evidence="2">
    <location>
        <begin position="61"/>
        <end position="87"/>
    </location>
</feature>
<protein>
    <submittedName>
        <fullName evidence="3">Phage holin family protein</fullName>
    </submittedName>
</protein>
<dbReference type="RefSeq" id="WP_336404080.1">
    <property type="nucleotide sequence ID" value="NZ_JBAPLU010000007.1"/>
</dbReference>
<dbReference type="Pfam" id="PF07332">
    <property type="entry name" value="Phage_holin_3_6"/>
    <property type="match status" value="1"/>
</dbReference>
<keyword evidence="2" id="KW-0812">Transmembrane</keyword>
<evidence type="ECO:0000313" key="3">
    <source>
        <dbReference type="EMBL" id="MEI4271943.1"/>
    </source>
</evidence>
<dbReference type="EMBL" id="JBAPLU010000007">
    <property type="protein sequence ID" value="MEI4271943.1"/>
    <property type="molecule type" value="Genomic_DNA"/>
</dbReference>
<accession>A0ABU8DTF1</accession>
<evidence type="ECO:0000256" key="1">
    <source>
        <dbReference type="SAM" id="MobiDB-lite"/>
    </source>
</evidence>
<keyword evidence="2" id="KW-1133">Transmembrane helix</keyword>
<comment type="caution">
    <text evidence="3">The sequence shown here is derived from an EMBL/GenBank/DDBJ whole genome shotgun (WGS) entry which is preliminary data.</text>
</comment>
<keyword evidence="2" id="KW-0472">Membrane</keyword>
<feature type="compositionally biased region" description="Basic and acidic residues" evidence="1">
    <location>
        <begin position="9"/>
        <end position="19"/>
    </location>
</feature>
<gene>
    <name evidence="3" type="ORF">TEK04_09430</name>
</gene>
<keyword evidence="4" id="KW-1185">Reference proteome</keyword>
<sequence>MSQPPVADGAHRADVHPDPSRASTGQLIGELPDLVTRLVRDEVRLAQAEVKGKAKKLGVGAGLFGGAGLVALLGLNALITAAILGLANVLPGYLAAIIIAVVLFLVAGVLALLGKKDVQDAKPPLPTETLDSVKTDLAAVKGSATR</sequence>
<reference evidence="3 4" key="1">
    <citation type="submission" date="2024-03" db="EMBL/GenBank/DDBJ databases">
        <title>Draft genome sequence of Klenkia sp. LSe6-5.</title>
        <authorList>
            <person name="Duangmal K."/>
            <person name="Chantavorakit T."/>
        </authorList>
    </citation>
    <scope>NUCLEOTIDE SEQUENCE [LARGE SCALE GENOMIC DNA]</scope>
    <source>
        <strain evidence="3 4">LSe6-5</strain>
    </source>
</reference>
<feature type="region of interest" description="Disordered" evidence="1">
    <location>
        <begin position="1"/>
        <end position="25"/>
    </location>
</feature>
<evidence type="ECO:0000313" key="4">
    <source>
        <dbReference type="Proteomes" id="UP001361570"/>
    </source>
</evidence>
<proteinExistence type="predicted"/>
<dbReference type="InterPro" id="IPR009937">
    <property type="entry name" value="Phage_holin_3_6"/>
</dbReference>
<feature type="transmembrane region" description="Helical" evidence="2">
    <location>
        <begin position="93"/>
        <end position="113"/>
    </location>
</feature>
<dbReference type="Proteomes" id="UP001361570">
    <property type="component" value="Unassembled WGS sequence"/>
</dbReference>
<organism evidence="3 4">
    <name type="scientific">Klenkia sesuvii</name>
    <dbReference type="NCBI Taxonomy" id="3103137"/>
    <lineage>
        <taxon>Bacteria</taxon>
        <taxon>Bacillati</taxon>
        <taxon>Actinomycetota</taxon>
        <taxon>Actinomycetes</taxon>
        <taxon>Geodermatophilales</taxon>
        <taxon>Geodermatophilaceae</taxon>
        <taxon>Klenkia</taxon>
    </lineage>
</organism>
<name>A0ABU8DTF1_9ACTN</name>
<evidence type="ECO:0000256" key="2">
    <source>
        <dbReference type="SAM" id="Phobius"/>
    </source>
</evidence>